<name>A0A391P927_9FIRM</name>
<dbReference type="SUPFAM" id="SSF53448">
    <property type="entry name" value="Nucleotide-diphospho-sugar transferases"/>
    <property type="match status" value="1"/>
</dbReference>
<evidence type="ECO:0000313" key="3">
    <source>
        <dbReference type="Proteomes" id="UP000265643"/>
    </source>
</evidence>
<dbReference type="PANTHER" id="PTHR48090:SF7">
    <property type="entry name" value="RFBJ PROTEIN"/>
    <property type="match status" value="1"/>
</dbReference>
<dbReference type="Proteomes" id="UP000265643">
    <property type="component" value="Unassembled WGS sequence"/>
</dbReference>
<accession>A0A391P927</accession>
<evidence type="ECO:0000313" key="2">
    <source>
        <dbReference type="EMBL" id="GCA66083.1"/>
    </source>
</evidence>
<sequence length="231" mass="26387">MKRLIIVPAYNEEENIEHTVEDILGKSKHFDYVVINDCSTDRTKEICESHQYNIINLPINLGIGGAVQTGYQYAAEHGYDMAVQVDGDGQHDPEFLEKMADYLEKNQLDMVIGSRFIEKEGFQSSGLRRVGIRFFTRLIRLLTGKTITDPTSGLRMIGKNVLEMFAKDYPKDYPEPESVVAVLMRGLKVEEIPVIMREREGGVSSISLKNSVYYMIKVPLAIIFEWFRKGR</sequence>
<organism evidence="2 3">
    <name type="scientific">Mediterraneibacter butyricigenes</name>
    <dbReference type="NCBI Taxonomy" id="2316025"/>
    <lineage>
        <taxon>Bacteria</taxon>
        <taxon>Bacillati</taxon>
        <taxon>Bacillota</taxon>
        <taxon>Clostridia</taxon>
        <taxon>Lachnospirales</taxon>
        <taxon>Lachnospiraceae</taxon>
        <taxon>Mediterraneibacter</taxon>
    </lineage>
</organism>
<reference evidence="3" key="1">
    <citation type="submission" date="2018-09" db="EMBL/GenBank/DDBJ databases">
        <title>Draft Genome Sequence of Mediterraneibacter sp. KCTC 15684.</title>
        <authorList>
            <person name="Kim J.S."/>
            <person name="Han K.I."/>
            <person name="Suh M.K."/>
            <person name="Lee K.C."/>
            <person name="Eom M.K."/>
            <person name="Lee J.H."/>
            <person name="Park S.H."/>
            <person name="Kang S.W."/>
            <person name="Park J.E."/>
            <person name="Oh B.S."/>
            <person name="Yu S.Y."/>
            <person name="Choi S.H."/>
            <person name="Lee D.H."/>
            <person name="Yoon H."/>
            <person name="Kim B."/>
            <person name="Yang S.J."/>
            <person name="Lee J.S."/>
        </authorList>
    </citation>
    <scope>NUCLEOTIDE SEQUENCE [LARGE SCALE GENOMIC DNA]</scope>
    <source>
        <strain evidence="3">KCTC 15684</strain>
    </source>
</reference>
<dbReference type="PANTHER" id="PTHR48090">
    <property type="entry name" value="UNDECAPRENYL-PHOSPHATE 4-DEOXY-4-FORMAMIDO-L-ARABINOSE TRANSFERASE-RELATED"/>
    <property type="match status" value="1"/>
</dbReference>
<proteinExistence type="predicted"/>
<feature type="domain" description="Glycosyltransferase 2-like" evidence="1">
    <location>
        <begin position="5"/>
        <end position="162"/>
    </location>
</feature>
<dbReference type="InterPro" id="IPR029044">
    <property type="entry name" value="Nucleotide-diphossugar_trans"/>
</dbReference>
<dbReference type="RefSeq" id="WP_117603875.1">
    <property type="nucleotide sequence ID" value="NZ_BHGK01000001.1"/>
</dbReference>
<dbReference type="Gene3D" id="3.90.550.10">
    <property type="entry name" value="Spore Coat Polysaccharide Biosynthesis Protein SpsA, Chain A"/>
    <property type="match status" value="1"/>
</dbReference>
<dbReference type="InterPro" id="IPR001173">
    <property type="entry name" value="Glyco_trans_2-like"/>
</dbReference>
<keyword evidence="2" id="KW-0808">Transferase</keyword>
<dbReference type="EMBL" id="BHGK01000001">
    <property type="protein sequence ID" value="GCA66083.1"/>
    <property type="molecule type" value="Genomic_DNA"/>
</dbReference>
<dbReference type="InterPro" id="IPR050256">
    <property type="entry name" value="Glycosyltransferase_2"/>
</dbReference>
<gene>
    <name evidence="2" type="ORF">KGMB01110_05190</name>
</gene>
<dbReference type="CDD" id="cd04179">
    <property type="entry name" value="DPM_DPG-synthase_like"/>
    <property type="match status" value="1"/>
</dbReference>
<dbReference type="Pfam" id="PF00535">
    <property type="entry name" value="Glycos_transf_2"/>
    <property type="match status" value="1"/>
</dbReference>
<protein>
    <submittedName>
        <fullName evidence="2">Putative glycosyl transferase</fullName>
    </submittedName>
</protein>
<comment type="caution">
    <text evidence="2">The sequence shown here is derived from an EMBL/GenBank/DDBJ whole genome shotgun (WGS) entry which is preliminary data.</text>
</comment>
<dbReference type="AlphaFoldDB" id="A0A391P927"/>
<dbReference type="GO" id="GO:0016740">
    <property type="term" value="F:transferase activity"/>
    <property type="evidence" value="ECO:0007669"/>
    <property type="project" value="UniProtKB-KW"/>
</dbReference>
<evidence type="ECO:0000259" key="1">
    <source>
        <dbReference type="Pfam" id="PF00535"/>
    </source>
</evidence>
<keyword evidence="3" id="KW-1185">Reference proteome</keyword>